<proteinExistence type="predicted"/>
<name>A0A164V0U7_9CRUS</name>
<accession>A0A164V0U7</accession>
<evidence type="ECO:0000256" key="1">
    <source>
        <dbReference type="SAM" id="MobiDB-lite"/>
    </source>
</evidence>
<comment type="caution">
    <text evidence="2">The sequence shown here is derived from an EMBL/GenBank/DDBJ whole genome shotgun (WGS) entry which is preliminary data.</text>
</comment>
<evidence type="ECO:0000313" key="2">
    <source>
        <dbReference type="EMBL" id="KZS11855.1"/>
    </source>
</evidence>
<protein>
    <submittedName>
        <fullName evidence="2">Uncharacterized protein</fullName>
    </submittedName>
</protein>
<gene>
    <name evidence="2" type="ORF">APZ42_023358</name>
</gene>
<dbReference type="AlphaFoldDB" id="A0A164V0U7"/>
<dbReference type="Proteomes" id="UP000076858">
    <property type="component" value="Unassembled WGS sequence"/>
</dbReference>
<feature type="compositionally biased region" description="Basic and acidic residues" evidence="1">
    <location>
        <begin position="1"/>
        <end position="10"/>
    </location>
</feature>
<sequence length="84" mass="9519">MFYRRGETRRVSSLNDPTHIRPSKTSENAESKIIGIGHSIQLNKQIKLSIKRKFSRSSISRPSIDGRLAAKVIWLACGQPQSRK</sequence>
<feature type="region of interest" description="Disordered" evidence="1">
    <location>
        <begin position="1"/>
        <end position="28"/>
    </location>
</feature>
<reference evidence="2 3" key="1">
    <citation type="submission" date="2016-03" db="EMBL/GenBank/DDBJ databases">
        <title>EvidentialGene: Evidence-directed Construction of Genes on Genomes.</title>
        <authorList>
            <person name="Gilbert D.G."/>
            <person name="Choi J.-H."/>
            <person name="Mockaitis K."/>
            <person name="Colbourne J."/>
            <person name="Pfrender M."/>
        </authorList>
    </citation>
    <scope>NUCLEOTIDE SEQUENCE [LARGE SCALE GENOMIC DNA]</scope>
    <source>
        <strain evidence="2 3">Xinb3</strain>
        <tissue evidence="2">Complete organism</tissue>
    </source>
</reference>
<evidence type="ECO:0000313" key="3">
    <source>
        <dbReference type="Proteomes" id="UP000076858"/>
    </source>
</evidence>
<organism evidence="2 3">
    <name type="scientific">Daphnia magna</name>
    <dbReference type="NCBI Taxonomy" id="35525"/>
    <lineage>
        <taxon>Eukaryota</taxon>
        <taxon>Metazoa</taxon>
        <taxon>Ecdysozoa</taxon>
        <taxon>Arthropoda</taxon>
        <taxon>Crustacea</taxon>
        <taxon>Branchiopoda</taxon>
        <taxon>Diplostraca</taxon>
        <taxon>Cladocera</taxon>
        <taxon>Anomopoda</taxon>
        <taxon>Daphniidae</taxon>
        <taxon>Daphnia</taxon>
    </lineage>
</organism>
<dbReference type="EMBL" id="LRGB01001505">
    <property type="protein sequence ID" value="KZS11855.1"/>
    <property type="molecule type" value="Genomic_DNA"/>
</dbReference>
<keyword evidence="3" id="KW-1185">Reference proteome</keyword>